<proteinExistence type="predicted"/>
<feature type="repeat" description="TPR" evidence="3">
    <location>
        <begin position="801"/>
        <end position="834"/>
    </location>
</feature>
<dbReference type="PROSITE" id="PS50005">
    <property type="entry name" value="TPR"/>
    <property type="match status" value="3"/>
</dbReference>
<keyword evidence="1" id="KW-0677">Repeat</keyword>
<dbReference type="SUPFAM" id="SSF48452">
    <property type="entry name" value="TPR-like"/>
    <property type="match status" value="4"/>
</dbReference>
<feature type="repeat" description="TPR" evidence="3">
    <location>
        <begin position="837"/>
        <end position="870"/>
    </location>
</feature>
<dbReference type="InterPro" id="IPR031101">
    <property type="entry name" value="Ctr9"/>
</dbReference>
<dbReference type="GO" id="GO:0016593">
    <property type="term" value="C:Cdc73/Paf1 complex"/>
    <property type="evidence" value="ECO:0007669"/>
    <property type="project" value="TreeGrafter"/>
</dbReference>
<feature type="repeat" description="TPR" evidence="3">
    <location>
        <begin position="566"/>
        <end position="599"/>
    </location>
</feature>
<dbReference type="Proteomes" id="UP000050761">
    <property type="component" value="Unassembled WGS sequence"/>
</dbReference>
<dbReference type="PANTHER" id="PTHR14027:SF2">
    <property type="entry name" value="RNA POLYMERASE-ASSOCIATED PROTEIN CTR9 HOMOLOG"/>
    <property type="match status" value="1"/>
</dbReference>
<dbReference type="EMBL" id="UZAH01033921">
    <property type="protein sequence ID" value="VDP32145.1"/>
    <property type="molecule type" value="Genomic_DNA"/>
</dbReference>
<keyword evidence="5" id="KW-1185">Reference proteome</keyword>
<evidence type="ECO:0000313" key="6">
    <source>
        <dbReference type="WBParaSite" id="HPBE_0002236901-mRNA-1"/>
    </source>
</evidence>
<keyword evidence="2 3" id="KW-0802">TPR repeat</keyword>
<dbReference type="Gene3D" id="1.25.40.10">
    <property type="entry name" value="Tetratricopeptide repeat domain"/>
    <property type="match status" value="3"/>
</dbReference>
<accession>A0A183GIC0</accession>
<evidence type="ECO:0000313" key="4">
    <source>
        <dbReference type="EMBL" id="VDP32145.1"/>
    </source>
</evidence>
<dbReference type="GO" id="GO:0006368">
    <property type="term" value="P:transcription elongation by RNA polymerase II"/>
    <property type="evidence" value="ECO:0007669"/>
    <property type="project" value="TreeGrafter"/>
</dbReference>
<dbReference type="InterPro" id="IPR019734">
    <property type="entry name" value="TPR_rpt"/>
</dbReference>
<name>A0A183GIC0_HELPZ</name>
<dbReference type="SUPFAM" id="SSF81901">
    <property type="entry name" value="HCP-like"/>
    <property type="match status" value="1"/>
</dbReference>
<dbReference type="WBParaSite" id="HPBE_0002236901-mRNA-1">
    <property type="protein sequence ID" value="HPBE_0002236901-mRNA-1"/>
    <property type="gene ID" value="HPBE_0002236901"/>
</dbReference>
<sequence>MDRLVNNKLRVLYAKFTDEQQITPVDGVGSSIADHDTKARLISEIVRDAEQLVGLVNDLTRIVTKLQTAQSRVDCWCKLWPNPGPSTAHVLQTLADVIPDLITMYSREVSSRRAGLADICEWEHRDVFAAVALSCKFEPFVDDNVLSRLYALEIIEISFDALPEGDEVLEILRAEKASLHFWIDLGLEYYRCGRVDDFVRLLEVSGSEASLDYPEVENDQMRALDILAAYYVRLGHKERTSKERKRDLFSKATLLYTTADRIKMYDMPHLTGRAYFCLVEARASKVDQADQQFNFVLKQDPYDIPAMMGKAIIAFSKQDYKTALYFLKRALRQKLDGPADMRVGIGYCLARLGITDKARIAFERALDIQNDNVCALSALAILDYNTHTIEGAQSAVVCLGQAYSLEPENPVVLIHLANHFFFKGEMAKVERLAWHAMNMTESDEIKAEACYILARYFHYNRDYEKAFKYYYQATTLNHPTFVLPQYGLGQLSSNKLQSKSGTFQERQEKAREMLTKVLEVFPSDVEVLIDLAQLLEGIDPQKSLSLYESACELIKSTEDGQLDAPAAILNNIGALHMTMENYEKAREYFEAAEAKLQEDLEGDLCDSKLSSYVITMRYNLARCLEHLCLFEDAEVLYKAILREQENYTDCYLRLGCLARDRGQIYESSVWFKEAMSVDQNNADSWVLIGNLHMSKHEWGPGQKKFEQVLNKMDKEDAYSWVSLGNVWMEMLFNLGRKKTDDPNQEAKYMDRALQMFGKALKIEPKNIWAANGIGCVLASKAMWQDARDIFAQVREATSEFEDVWMNIAHVYIELGQYVPALQMYSNAIKKFDREQDHQCLLYLARAYYKAGKLTESLQTLEKAMFEAPDNVLIKFNYAFVLKLMATEVLQEVKSTAAQVKGAMDDLKTAERMYSFVSGSRDEALSGSRYVSRTHAGEEARACSDLLKQAQTYLVRAQQRDEEDERQRAKQHAVS</sequence>
<dbReference type="GO" id="GO:0000993">
    <property type="term" value="F:RNA polymerase II complex binding"/>
    <property type="evidence" value="ECO:0007669"/>
    <property type="project" value="TreeGrafter"/>
</dbReference>
<dbReference type="SMART" id="SM00671">
    <property type="entry name" value="SEL1"/>
    <property type="match status" value="4"/>
</dbReference>
<reference evidence="6" key="2">
    <citation type="submission" date="2019-09" db="UniProtKB">
        <authorList>
            <consortium name="WormBaseParasite"/>
        </authorList>
    </citation>
    <scope>IDENTIFICATION</scope>
</reference>
<evidence type="ECO:0000256" key="3">
    <source>
        <dbReference type="PROSITE-ProRule" id="PRU00339"/>
    </source>
</evidence>
<accession>A0A3P8DKF9</accession>
<evidence type="ECO:0000313" key="5">
    <source>
        <dbReference type="Proteomes" id="UP000050761"/>
    </source>
</evidence>
<dbReference type="SMART" id="SM00028">
    <property type="entry name" value="TPR"/>
    <property type="match status" value="10"/>
</dbReference>
<evidence type="ECO:0000256" key="1">
    <source>
        <dbReference type="ARBA" id="ARBA00022737"/>
    </source>
</evidence>
<dbReference type="InterPro" id="IPR006597">
    <property type="entry name" value="Sel1-like"/>
</dbReference>
<organism evidence="5 6">
    <name type="scientific">Heligmosomoides polygyrus</name>
    <name type="common">Parasitic roundworm</name>
    <dbReference type="NCBI Taxonomy" id="6339"/>
    <lineage>
        <taxon>Eukaryota</taxon>
        <taxon>Metazoa</taxon>
        <taxon>Ecdysozoa</taxon>
        <taxon>Nematoda</taxon>
        <taxon>Chromadorea</taxon>
        <taxon>Rhabditida</taxon>
        <taxon>Rhabditina</taxon>
        <taxon>Rhabditomorpha</taxon>
        <taxon>Strongyloidea</taxon>
        <taxon>Heligmosomidae</taxon>
        <taxon>Heligmosomoides</taxon>
    </lineage>
</organism>
<protein>
    <submittedName>
        <fullName evidence="6">TPR_REGION domain-containing protein</fullName>
    </submittedName>
</protein>
<evidence type="ECO:0000256" key="2">
    <source>
        <dbReference type="ARBA" id="ARBA00022803"/>
    </source>
</evidence>
<gene>
    <name evidence="4" type="ORF">HPBE_LOCUS22368</name>
</gene>
<dbReference type="FunFam" id="1.25.40.10:FF:000322">
    <property type="entry name" value="RNA polymerase-associated protein CTR9 homolog"/>
    <property type="match status" value="1"/>
</dbReference>
<dbReference type="FunFam" id="1.25.40.10:FF:000162">
    <property type="entry name" value="CTR9 homolog, Paf1/RNA polymerase II complex component"/>
    <property type="match status" value="1"/>
</dbReference>
<dbReference type="AlphaFoldDB" id="A0A183GIC0"/>
<dbReference type="OrthoDB" id="343875at2759"/>
<dbReference type="Pfam" id="PF13181">
    <property type="entry name" value="TPR_8"/>
    <property type="match status" value="2"/>
</dbReference>
<dbReference type="Pfam" id="PF13432">
    <property type="entry name" value="TPR_16"/>
    <property type="match status" value="1"/>
</dbReference>
<dbReference type="InterPro" id="IPR011990">
    <property type="entry name" value="TPR-like_helical_dom_sf"/>
</dbReference>
<dbReference type="PANTHER" id="PTHR14027">
    <property type="entry name" value="RNA POLYMERASE-ASSOCIATED PROTEIN CTR9"/>
    <property type="match status" value="1"/>
</dbReference>
<dbReference type="GO" id="GO:0006355">
    <property type="term" value="P:regulation of DNA-templated transcription"/>
    <property type="evidence" value="ECO:0007669"/>
    <property type="project" value="InterPro"/>
</dbReference>
<reference evidence="4 5" key="1">
    <citation type="submission" date="2018-11" db="EMBL/GenBank/DDBJ databases">
        <authorList>
            <consortium name="Pathogen Informatics"/>
        </authorList>
    </citation>
    <scope>NUCLEOTIDE SEQUENCE [LARGE SCALE GENOMIC DNA]</scope>
</reference>